<dbReference type="EMBL" id="JAMZMK010010433">
    <property type="protein sequence ID" value="KAI7731556.1"/>
    <property type="molecule type" value="Genomic_DNA"/>
</dbReference>
<evidence type="ECO:0000313" key="1">
    <source>
        <dbReference type="EMBL" id="KAI7731556.1"/>
    </source>
</evidence>
<accession>A0AAD5C023</accession>
<organism evidence="1 2">
    <name type="scientific">Ambrosia artemisiifolia</name>
    <name type="common">Common ragweed</name>
    <dbReference type="NCBI Taxonomy" id="4212"/>
    <lineage>
        <taxon>Eukaryota</taxon>
        <taxon>Viridiplantae</taxon>
        <taxon>Streptophyta</taxon>
        <taxon>Embryophyta</taxon>
        <taxon>Tracheophyta</taxon>
        <taxon>Spermatophyta</taxon>
        <taxon>Magnoliopsida</taxon>
        <taxon>eudicotyledons</taxon>
        <taxon>Gunneridae</taxon>
        <taxon>Pentapetalae</taxon>
        <taxon>asterids</taxon>
        <taxon>campanulids</taxon>
        <taxon>Asterales</taxon>
        <taxon>Asteraceae</taxon>
        <taxon>Asteroideae</taxon>
        <taxon>Heliantheae alliance</taxon>
        <taxon>Heliantheae</taxon>
        <taxon>Ambrosia</taxon>
    </lineage>
</organism>
<feature type="non-terminal residue" evidence="1">
    <location>
        <position position="102"/>
    </location>
</feature>
<reference evidence="1" key="1">
    <citation type="submission" date="2022-06" db="EMBL/GenBank/DDBJ databases">
        <title>Uncovering the hologenomic basis of an extraordinary plant invasion.</title>
        <authorList>
            <person name="Bieker V.C."/>
            <person name="Martin M.D."/>
            <person name="Gilbert T."/>
            <person name="Hodgins K."/>
            <person name="Battlay P."/>
            <person name="Petersen B."/>
            <person name="Wilson J."/>
        </authorList>
    </citation>
    <scope>NUCLEOTIDE SEQUENCE</scope>
    <source>
        <strain evidence="1">AA19_3_7</strain>
        <tissue evidence="1">Leaf</tissue>
    </source>
</reference>
<protein>
    <submittedName>
        <fullName evidence="1">Uncharacterized protein</fullName>
    </submittedName>
</protein>
<evidence type="ECO:0000313" key="2">
    <source>
        <dbReference type="Proteomes" id="UP001206925"/>
    </source>
</evidence>
<sequence>MEVLKTQPVNNASFVLSHLLEHRLREIKMVLGRITPASIIVSARSITTSIEGSMSINPTTIAIERIATAKSTNGGIFVYKKWLMKMKNGVVNTLWEVSLGSV</sequence>
<proteinExistence type="predicted"/>
<gene>
    <name evidence="1" type="ORF">M8C21_022312</name>
</gene>
<name>A0AAD5C023_AMBAR</name>
<comment type="caution">
    <text evidence="1">The sequence shown here is derived from an EMBL/GenBank/DDBJ whole genome shotgun (WGS) entry which is preliminary data.</text>
</comment>
<keyword evidence="2" id="KW-1185">Reference proteome</keyword>
<dbReference type="AlphaFoldDB" id="A0AAD5C023"/>
<dbReference type="Proteomes" id="UP001206925">
    <property type="component" value="Unassembled WGS sequence"/>
</dbReference>